<dbReference type="InterPro" id="IPR011006">
    <property type="entry name" value="CheY-like_superfamily"/>
</dbReference>
<feature type="modified residue" description="4-aspartylphosphate" evidence="2">
    <location>
        <position position="61"/>
    </location>
</feature>
<evidence type="ECO:0000256" key="2">
    <source>
        <dbReference type="PROSITE-ProRule" id="PRU00169"/>
    </source>
</evidence>
<dbReference type="InterPro" id="IPR001789">
    <property type="entry name" value="Sig_transdc_resp-reg_receiver"/>
</dbReference>
<dbReference type="Proteomes" id="UP000094256">
    <property type="component" value="Chromosome"/>
</dbReference>
<dbReference type="GO" id="GO:0000976">
    <property type="term" value="F:transcription cis-regulatory region binding"/>
    <property type="evidence" value="ECO:0007669"/>
    <property type="project" value="TreeGrafter"/>
</dbReference>
<keyword evidence="7" id="KW-1185">Reference proteome</keyword>
<dbReference type="GO" id="GO:0032993">
    <property type="term" value="C:protein-DNA complex"/>
    <property type="evidence" value="ECO:0007669"/>
    <property type="project" value="TreeGrafter"/>
</dbReference>
<organism evidence="6 7">
    <name type="scientific">Sphingomonas panacis</name>
    <dbReference type="NCBI Taxonomy" id="1560345"/>
    <lineage>
        <taxon>Bacteria</taxon>
        <taxon>Pseudomonadati</taxon>
        <taxon>Pseudomonadota</taxon>
        <taxon>Alphaproteobacteria</taxon>
        <taxon>Sphingomonadales</taxon>
        <taxon>Sphingomonadaceae</taxon>
        <taxon>Sphingomonas</taxon>
    </lineage>
</organism>
<dbReference type="Pfam" id="PF00072">
    <property type="entry name" value="Response_reg"/>
    <property type="match status" value="1"/>
</dbReference>
<dbReference type="CDD" id="cd17574">
    <property type="entry name" value="REC_OmpR"/>
    <property type="match status" value="1"/>
</dbReference>
<keyword evidence="1 3" id="KW-0238">DNA-binding</keyword>
<dbReference type="InterPro" id="IPR001867">
    <property type="entry name" value="OmpR/PhoB-type_DNA-bd"/>
</dbReference>
<dbReference type="SUPFAM" id="SSF46894">
    <property type="entry name" value="C-terminal effector domain of the bipartite response regulators"/>
    <property type="match status" value="1"/>
</dbReference>
<gene>
    <name evidence="6" type="ORF">AWL63_03815</name>
</gene>
<proteinExistence type="predicted"/>
<evidence type="ECO:0000259" key="4">
    <source>
        <dbReference type="PROSITE" id="PS50110"/>
    </source>
</evidence>
<dbReference type="PROSITE" id="PS51755">
    <property type="entry name" value="OMPR_PHOB"/>
    <property type="match status" value="1"/>
</dbReference>
<dbReference type="PANTHER" id="PTHR48111">
    <property type="entry name" value="REGULATOR OF RPOS"/>
    <property type="match status" value="1"/>
</dbReference>
<keyword evidence="2" id="KW-0597">Phosphoprotein</keyword>
<dbReference type="KEGG" id="span:AWL63_03815"/>
<evidence type="ECO:0000313" key="7">
    <source>
        <dbReference type="Proteomes" id="UP000094256"/>
    </source>
</evidence>
<dbReference type="RefSeq" id="WP_069203809.1">
    <property type="nucleotide sequence ID" value="NZ_CP014168.1"/>
</dbReference>
<dbReference type="AlphaFoldDB" id="A0A1B3Z727"/>
<dbReference type="SMART" id="SM00448">
    <property type="entry name" value="REC"/>
    <property type="match status" value="1"/>
</dbReference>
<protein>
    <submittedName>
        <fullName evidence="6">Two-component system response regulator</fullName>
    </submittedName>
</protein>
<dbReference type="GO" id="GO:0005829">
    <property type="term" value="C:cytosol"/>
    <property type="evidence" value="ECO:0007669"/>
    <property type="project" value="TreeGrafter"/>
</dbReference>
<dbReference type="STRING" id="1560345.AWL63_03815"/>
<accession>A0A1B3Z727</accession>
<evidence type="ECO:0000259" key="5">
    <source>
        <dbReference type="PROSITE" id="PS51755"/>
    </source>
</evidence>
<dbReference type="Gene3D" id="3.40.50.2300">
    <property type="match status" value="1"/>
</dbReference>
<dbReference type="PROSITE" id="PS50110">
    <property type="entry name" value="RESPONSE_REGULATORY"/>
    <property type="match status" value="1"/>
</dbReference>
<dbReference type="SUPFAM" id="SSF52172">
    <property type="entry name" value="CheY-like"/>
    <property type="match status" value="1"/>
</dbReference>
<evidence type="ECO:0000313" key="6">
    <source>
        <dbReference type="EMBL" id="AOH83229.1"/>
    </source>
</evidence>
<dbReference type="InterPro" id="IPR039420">
    <property type="entry name" value="WalR-like"/>
</dbReference>
<dbReference type="InterPro" id="IPR036388">
    <property type="entry name" value="WH-like_DNA-bd_sf"/>
</dbReference>
<reference evidence="6 7" key="1">
    <citation type="submission" date="2016-01" db="EMBL/GenBank/DDBJ databases">
        <title>Complete genome and mega plasmid sequence of Sphingomonas panacis DCY99 elicits systemic resistance in rice to Xanthomonas oryzae.</title>
        <authorList>
            <person name="Kim Y.J."/>
            <person name="Yang D.C."/>
            <person name="Sing P."/>
        </authorList>
    </citation>
    <scope>NUCLEOTIDE SEQUENCE [LARGE SCALE GENOMIC DNA]</scope>
    <source>
        <strain evidence="6 7">DCY99</strain>
    </source>
</reference>
<dbReference type="SMART" id="SM00862">
    <property type="entry name" value="Trans_reg_C"/>
    <property type="match status" value="1"/>
</dbReference>
<dbReference type="InterPro" id="IPR016032">
    <property type="entry name" value="Sig_transdc_resp-reg_C-effctor"/>
</dbReference>
<feature type="domain" description="OmpR/PhoB-type" evidence="5">
    <location>
        <begin position="134"/>
        <end position="231"/>
    </location>
</feature>
<dbReference type="Gene3D" id="1.10.10.10">
    <property type="entry name" value="Winged helix-like DNA-binding domain superfamily/Winged helix DNA-binding domain"/>
    <property type="match status" value="1"/>
</dbReference>
<evidence type="ECO:0000256" key="3">
    <source>
        <dbReference type="PROSITE-ProRule" id="PRU01091"/>
    </source>
</evidence>
<evidence type="ECO:0000256" key="1">
    <source>
        <dbReference type="ARBA" id="ARBA00023125"/>
    </source>
</evidence>
<feature type="DNA-binding region" description="OmpR/PhoB-type" evidence="3">
    <location>
        <begin position="134"/>
        <end position="231"/>
    </location>
</feature>
<dbReference type="GO" id="GO:0000156">
    <property type="term" value="F:phosphorelay response regulator activity"/>
    <property type="evidence" value="ECO:0007669"/>
    <property type="project" value="TreeGrafter"/>
</dbReference>
<dbReference type="PANTHER" id="PTHR48111:SF59">
    <property type="entry name" value="TRANSCRIPTIONAL REGULATORY PROTEIN BAER"/>
    <property type="match status" value="1"/>
</dbReference>
<dbReference type="CDD" id="cd00383">
    <property type="entry name" value="trans_reg_C"/>
    <property type="match status" value="1"/>
</dbReference>
<dbReference type="GO" id="GO:0006355">
    <property type="term" value="P:regulation of DNA-templated transcription"/>
    <property type="evidence" value="ECO:0007669"/>
    <property type="project" value="InterPro"/>
</dbReference>
<feature type="domain" description="Response regulatory" evidence="4">
    <location>
        <begin position="12"/>
        <end position="125"/>
    </location>
</feature>
<dbReference type="Pfam" id="PF00486">
    <property type="entry name" value="Trans_reg_C"/>
    <property type="match status" value="1"/>
</dbReference>
<dbReference type="EMBL" id="CP014168">
    <property type="protein sequence ID" value="AOH83229.1"/>
    <property type="molecule type" value="Genomic_DNA"/>
</dbReference>
<name>A0A1B3Z727_9SPHN</name>
<sequence length="233" mass="25366">MNIDSTNSLTPLALIAEDDKDIADIIRAYLEREGFRTVQASDGRTALDVHLALRPDILLLDISMPLVDGWEVLSEVRRRGATPVIVITALDQDIDTLQALRVGADDYVVKPFNPVEVVARVKAVLRRGRGVGASGVLRIGPVEIDITDHIVRTDCGDVALTLTEFRLLAHMARSPTRVFTRGELVDACMPGSDALDRTVDSHISKLRRKLEQAGAPGMPEGVRGVGYRLAARA</sequence>